<reference evidence="1 2" key="1">
    <citation type="submission" date="2023-01" db="EMBL/GenBank/DDBJ databases">
        <title>Complete genome sequence of Muricauda aquimarina strain IFOP_LL357.</title>
        <authorList>
            <person name="Gajardo G."/>
            <person name="Ueki S."/>
            <person name="Maruyama F."/>
        </authorList>
    </citation>
    <scope>NUCLEOTIDE SEQUENCE [LARGE SCALE GENOMIC DNA]</scope>
    <source>
        <strain evidence="1 2">IFOP_LL357</strain>
    </source>
</reference>
<proteinExistence type="predicted"/>
<evidence type="ECO:0000313" key="2">
    <source>
        <dbReference type="Proteomes" id="UP001330184"/>
    </source>
</evidence>
<evidence type="ECO:0000313" key="1">
    <source>
        <dbReference type="EMBL" id="BDW93375.1"/>
    </source>
</evidence>
<sequence length="108" mass="12857">MFAQCKKDYKTTLLAGTYVNRNYDYTPFIPEIPYVSDTLVLNDDFTFKSDFWGNGTYEIKNSLKGSTIKLRYNYEFGKASYTARIEEVEKTLKIILFEKKNHYYEKIR</sequence>
<name>A0AA48HKI6_9FLAO</name>
<protein>
    <submittedName>
        <fullName evidence="1">Uncharacterized protein</fullName>
    </submittedName>
</protein>
<accession>A0AA48HKI6</accession>
<organism evidence="1 2">
    <name type="scientific">Flagellimonas marinaquae</name>
    <dbReference type="NCBI Taxonomy" id="254955"/>
    <lineage>
        <taxon>Bacteria</taxon>
        <taxon>Pseudomonadati</taxon>
        <taxon>Bacteroidota</taxon>
        <taxon>Flavobacteriia</taxon>
        <taxon>Flavobacteriales</taxon>
        <taxon>Flavobacteriaceae</taxon>
        <taxon>Flagellimonas</taxon>
    </lineage>
</organism>
<gene>
    <name evidence="1" type="ORF">MACH07_22070</name>
</gene>
<dbReference type="AlphaFoldDB" id="A0AA48HKI6"/>
<dbReference type="Proteomes" id="UP001330184">
    <property type="component" value="Chromosome"/>
</dbReference>
<keyword evidence="2" id="KW-1185">Reference proteome</keyword>
<dbReference type="EMBL" id="AP027268">
    <property type="protein sequence ID" value="BDW93375.1"/>
    <property type="molecule type" value="Genomic_DNA"/>
</dbReference>